<evidence type="ECO:0000256" key="3">
    <source>
        <dbReference type="SAM" id="MobiDB-lite"/>
    </source>
</evidence>
<keyword evidence="1" id="KW-0433">Leucine-rich repeat</keyword>
<evidence type="ECO:0000256" key="1">
    <source>
        <dbReference type="ARBA" id="ARBA00022614"/>
    </source>
</evidence>
<dbReference type="Proteomes" id="UP001652627">
    <property type="component" value="Chromosome 7"/>
</dbReference>
<dbReference type="SMART" id="SM00369">
    <property type="entry name" value="LRR_TYP"/>
    <property type="match status" value="4"/>
</dbReference>
<proteinExistence type="predicted"/>
<accession>A0ABM4ESQ6</accession>
<evidence type="ECO:0000313" key="4">
    <source>
        <dbReference type="Proteomes" id="UP001652627"/>
    </source>
</evidence>
<dbReference type="SUPFAM" id="SSF52058">
    <property type="entry name" value="L domain-like"/>
    <property type="match status" value="1"/>
</dbReference>
<evidence type="ECO:0000256" key="2">
    <source>
        <dbReference type="ARBA" id="ARBA00022737"/>
    </source>
</evidence>
<dbReference type="Pfam" id="PF13855">
    <property type="entry name" value="LRR_8"/>
    <property type="match status" value="1"/>
</dbReference>
<dbReference type="PANTHER" id="PTHR48051:SF35">
    <property type="entry name" value="LEUCINE-RICH REPEAT-CONTAINING PROTEIN 27"/>
    <property type="match status" value="1"/>
</dbReference>
<dbReference type="PANTHER" id="PTHR48051">
    <property type="match status" value="1"/>
</dbReference>
<keyword evidence="2" id="KW-0677">Repeat</keyword>
<dbReference type="RefSeq" id="XP_067155731.1">
    <property type="nucleotide sequence ID" value="XM_067299630.1"/>
</dbReference>
<reference evidence="5" key="1">
    <citation type="submission" date="2025-08" db="UniProtKB">
        <authorList>
            <consortium name="RefSeq"/>
        </authorList>
    </citation>
    <scope>IDENTIFICATION</scope>
    <source>
        <tissue evidence="5">Blood</tissue>
    </source>
</reference>
<dbReference type="InterPro" id="IPR050216">
    <property type="entry name" value="LRR_domain-containing"/>
</dbReference>
<sequence length="486" mass="56291">MDDACSEEFHGHGDNSGEGHLQRRNSPASSSSEEIRKAVEECLLSSSSTLDVSRKNIQRLTEEIYKLPDTRHFHLEGNVLSAIPDDLFQKLPHLVWLDLRYNKIKTIPPGIGYHRQLKTLLLERNPIKELPAELGNLTSLTALNLRHCPLEFPPKDVIQKGLKAILCFLRNSGNGKLCIEPAASVEMPAVEKLNLTELLQSSLDLSDEWPNEEEKLRFQKLKDEIIKNEEEEFLANRHFVVLHDFTEVGKNHRKKEQLYSKSARLYRHYQTVHFKRRMSTQRDKCPEFLSFDKMIQTKQAEAYRLAAAKELKEKQALIEQRKKDEEMLQEWGSRAKLMKEKKETLLRFSPANADMISKNAPYAMDNINNCVMKDGAEKQKDNTPEKSEQRLLKVKEEATRASREKKLKQHIKQQVVKARKEELKGTPQEEMKKAKQNIETVENLQTKLAKLKEGLRPQEYHFTAFTAEFSPDSEKMQTQNIFSSMK</sequence>
<dbReference type="InterPro" id="IPR003591">
    <property type="entry name" value="Leu-rich_rpt_typical-subtyp"/>
</dbReference>
<feature type="compositionally biased region" description="Basic and acidic residues" evidence="3">
    <location>
        <begin position="7"/>
        <end position="21"/>
    </location>
</feature>
<gene>
    <name evidence="5" type="primary">LRRC27</name>
</gene>
<evidence type="ECO:0000313" key="5">
    <source>
        <dbReference type="RefSeq" id="XP_067155731.1"/>
    </source>
</evidence>
<keyword evidence="4" id="KW-1185">Reference proteome</keyword>
<organism evidence="4 5">
    <name type="scientific">Apteryx mantelli</name>
    <name type="common">North Island brown kiwi</name>
    <dbReference type="NCBI Taxonomy" id="2696672"/>
    <lineage>
        <taxon>Eukaryota</taxon>
        <taxon>Metazoa</taxon>
        <taxon>Chordata</taxon>
        <taxon>Craniata</taxon>
        <taxon>Vertebrata</taxon>
        <taxon>Euteleostomi</taxon>
        <taxon>Archelosauria</taxon>
        <taxon>Archosauria</taxon>
        <taxon>Dinosauria</taxon>
        <taxon>Saurischia</taxon>
        <taxon>Theropoda</taxon>
        <taxon>Coelurosauria</taxon>
        <taxon>Aves</taxon>
        <taxon>Palaeognathae</taxon>
        <taxon>Apterygiformes</taxon>
        <taxon>Apterygidae</taxon>
        <taxon>Apteryx</taxon>
    </lineage>
</organism>
<name>A0ABM4ESQ6_9AVES</name>
<dbReference type="Gene3D" id="3.80.10.10">
    <property type="entry name" value="Ribonuclease Inhibitor"/>
    <property type="match status" value="1"/>
</dbReference>
<dbReference type="InterPro" id="IPR032675">
    <property type="entry name" value="LRR_dom_sf"/>
</dbReference>
<dbReference type="PROSITE" id="PS51450">
    <property type="entry name" value="LRR"/>
    <property type="match status" value="1"/>
</dbReference>
<dbReference type="GeneID" id="106489218"/>
<dbReference type="InterPro" id="IPR001611">
    <property type="entry name" value="Leu-rich_rpt"/>
</dbReference>
<protein>
    <submittedName>
        <fullName evidence="5">Leucine-rich repeat-containing protein 27</fullName>
    </submittedName>
</protein>
<feature type="region of interest" description="Disordered" evidence="3">
    <location>
        <begin position="1"/>
        <end position="32"/>
    </location>
</feature>